<proteinExistence type="predicted"/>
<feature type="region of interest" description="Disordered" evidence="1">
    <location>
        <begin position="1"/>
        <end position="93"/>
    </location>
</feature>
<feature type="compositionally biased region" description="Low complexity" evidence="1">
    <location>
        <begin position="43"/>
        <end position="53"/>
    </location>
</feature>
<keyword evidence="3" id="KW-1185">Reference proteome</keyword>
<feature type="compositionally biased region" description="Pro residues" evidence="1">
    <location>
        <begin position="1"/>
        <end position="12"/>
    </location>
</feature>
<feature type="region of interest" description="Disordered" evidence="1">
    <location>
        <begin position="106"/>
        <end position="127"/>
    </location>
</feature>
<protein>
    <submittedName>
        <fullName evidence="2">Uncharacterized protein</fullName>
    </submittedName>
</protein>
<evidence type="ECO:0000313" key="2">
    <source>
        <dbReference type="EMBL" id="GCC42390.1"/>
    </source>
</evidence>
<name>A0A401TIA9_CHIPU</name>
<reference evidence="2 3" key="1">
    <citation type="journal article" date="2018" name="Nat. Ecol. Evol.">
        <title>Shark genomes provide insights into elasmobranch evolution and the origin of vertebrates.</title>
        <authorList>
            <person name="Hara Y"/>
            <person name="Yamaguchi K"/>
            <person name="Onimaru K"/>
            <person name="Kadota M"/>
            <person name="Koyanagi M"/>
            <person name="Keeley SD"/>
            <person name="Tatsumi K"/>
            <person name="Tanaka K"/>
            <person name="Motone F"/>
            <person name="Kageyama Y"/>
            <person name="Nozu R"/>
            <person name="Adachi N"/>
            <person name="Nishimura O"/>
            <person name="Nakagawa R"/>
            <person name="Tanegashima C"/>
            <person name="Kiyatake I"/>
            <person name="Matsumoto R"/>
            <person name="Murakumo K"/>
            <person name="Nishida K"/>
            <person name="Terakita A"/>
            <person name="Kuratani S"/>
            <person name="Sato K"/>
            <person name="Hyodo S Kuraku.S."/>
        </authorList>
    </citation>
    <scope>NUCLEOTIDE SEQUENCE [LARGE SCALE GENOMIC DNA]</scope>
</reference>
<dbReference type="Proteomes" id="UP000287033">
    <property type="component" value="Unassembled WGS sequence"/>
</dbReference>
<dbReference type="EMBL" id="BEZZ01074834">
    <property type="protein sequence ID" value="GCC42390.1"/>
    <property type="molecule type" value="Genomic_DNA"/>
</dbReference>
<evidence type="ECO:0000313" key="3">
    <source>
        <dbReference type="Proteomes" id="UP000287033"/>
    </source>
</evidence>
<feature type="non-terminal residue" evidence="2">
    <location>
        <position position="1"/>
    </location>
</feature>
<evidence type="ECO:0000256" key="1">
    <source>
        <dbReference type="SAM" id="MobiDB-lite"/>
    </source>
</evidence>
<comment type="caution">
    <text evidence="2">The sequence shown here is derived from an EMBL/GenBank/DDBJ whole genome shotgun (WGS) entry which is preliminary data.</text>
</comment>
<feature type="compositionally biased region" description="Basic and acidic residues" evidence="1">
    <location>
        <begin position="24"/>
        <end position="42"/>
    </location>
</feature>
<gene>
    <name evidence="2" type="ORF">chiPu_0026221</name>
</gene>
<accession>A0A401TIA9</accession>
<dbReference type="AlphaFoldDB" id="A0A401TIA9"/>
<sequence length="152" mass="16545">TLTHPSPQPLPSPGANASAPTRVRVRDGHFPDADVRGHRGEVFAEGEGQQEAAEVPRRQLPGRGDVPGSEQRRHEQADGEDVEQGDGDRVREPVQDHFVDDIAARAHGVPTQAENEDPQTVPHHRLPPLRHLGLSARQRRHAVTALRGGAQP</sequence>
<organism evidence="2 3">
    <name type="scientific">Chiloscyllium punctatum</name>
    <name type="common">Brownbanded bambooshark</name>
    <name type="synonym">Hemiscyllium punctatum</name>
    <dbReference type="NCBI Taxonomy" id="137246"/>
    <lineage>
        <taxon>Eukaryota</taxon>
        <taxon>Metazoa</taxon>
        <taxon>Chordata</taxon>
        <taxon>Craniata</taxon>
        <taxon>Vertebrata</taxon>
        <taxon>Chondrichthyes</taxon>
        <taxon>Elasmobranchii</taxon>
        <taxon>Galeomorphii</taxon>
        <taxon>Galeoidea</taxon>
        <taxon>Orectolobiformes</taxon>
        <taxon>Hemiscylliidae</taxon>
        <taxon>Chiloscyllium</taxon>
    </lineage>
</organism>